<evidence type="ECO:0000313" key="3">
    <source>
        <dbReference type="Proteomes" id="UP000251120"/>
    </source>
</evidence>
<protein>
    <submittedName>
        <fullName evidence="1">Uncharacterized protein</fullName>
    </submittedName>
</protein>
<name>A0A2Z4XWR1_9GAMM</name>
<organism evidence="1 3">
    <name type="scientific">Francisella adeliensis</name>
    <dbReference type="NCBI Taxonomy" id="2007306"/>
    <lineage>
        <taxon>Bacteria</taxon>
        <taxon>Pseudomonadati</taxon>
        <taxon>Pseudomonadota</taxon>
        <taxon>Gammaproteobacteria</taxon>
        <taxon>Thiotrichales</taxon>
        <taxon>Francisellaceae</taxon>
        <taxon>Francisella</taxon>
    </lineage>
</organism>
<dbReference type="Proteomes" id="UP000681131">
    <property type="component" value="Chromosome"/>
</dbReference>
<dbReference type="Proteomes" id="UP000251120">
    <property type="component" value="Chromosome"/>
</dbReference>
<sequence length="403" mass="48084">MYTKEEIDDFSFFKDSLFNEIYIKLKESNYVINPYEKAKYIRRLLTKNISLDAYDIPDALQVSKTIDDLYEELPKWVKISTKSSLHKRIEKLSREIYKDRLLDVFLDSYVKYADRFTNYKIDHLHISYGHTYVIQKFEDKKLNKQYKKASFKSFMRHIENIGTKIGQTLSFDPSKYKDVSRLNCDDFFEILFHRLSVICWMREIQSNKEAFKSKDVLLLNKYADIGAFFYDMLNDPISARYLRLHEIPYWYQNPIGLDKSKNIERLDEQPQAFCYKFATDFMNSFFVNKVKSSEAKKNKYPELYETDGYKPSILYQGGGFLEGNFIFLLDILLLSEYFGFEVSSKSIAEYLGYYDYTNKITKLIKDVEKRFCSEYLMKLGSLYKYEEFNKKSHDVMAKHQGKH</sequence>
<gene>
    <name evidence="1" type="ORF">CDH04_02290</name>
    <name evidence="2" type="ORF">FZC43_02295</name>
</gene>
<evidence type="ECO:0000313" key="2">
    <source>
        <dbReference type="EMBL" id="QIW11544.1"/>
    </source>
</evidence>
<dbReference type="RefSeq" id="WP_112869487.1">
    <property type="nucleotide sequence ID" value="NZ_CP021781.1"/>
</dbReference>
<dbReference type="OrthoDB" id="9806824at2"/>
<dbReference type="EMBL" id="CP043424">
    <property type="protein sequence ID" value="QIW11544.1"/>
    <property type="molecule type" value="Genomic_DNA"/>
</dbReference>
<keyword evidence="4" id="KW-1185">Reference proteome</keyword>
<evidence type="ECO:0000313" key="4">
    <source>
        <dbReference type="Proteomes" id="UP000681131"/>
    </source>
</evidence>
<dbReference type="EMBL" id="CP021781">
    <property type="protein sequence ID" value="AXA33314.1"/>
    <property type="molecule type" value="Genomic_DNA"/>
</dbReference>
<accession>A0A2Z4XWR1</accession>
<reference evidence="1 3" key="1">
    <citation type="submission" date="2017-06" db="EMBL/GenBank/DDBJ databases">
        <title>Complete genome of Francisella adeliensis.</title>
        <authorList>
            <person name="Vallesi A."/>
            <person name="Sjodin A."/>
        </authorList>
    </citation>
    <scope>NUCLEOTIDE SEQUENCE [LARGE SCALE GENOMIC DNA]</scope>
    <source>
        <strain evidence="1 3">FDC440</strain>
    </source>
</reference>
<dbReference type="KEGG" id="fad:CDH04_02290"/>
<evidence type="ECO:0000313" key="1">
    <source>
        <dbReference type="EMBL" id="AXA33314.1"/>
    </source>
</evidence>
<dbReference type="AlphaFoldDB" id="A0A2Z4XWR1"/>
<proteinExistence type="predicted"/>
<reference evidence="2 4" key="2">
    <citation type="submission" date="2019-08" db="EMBL/GenBank/DDBJ databases">
        <title>Complete genome sequences of Francisella adeliensis (FSC1325 and FSC1326).</title>
        <authorList>
            <person name="Ohrman C."/>
            <person name="Uneklint I."/>
            <person name="Vallesi A."/>
            <person name="Karlsson L."/>
            <person name="Sjodin A."/>
        </authorList>
    </citation>
    <scope>NUCLEOTIDE SEQUENCE [LARGE SCALE GENOMIC DNA]</scope>
    <source>
        <strain evidence="2 4">FSC1325</strain>
    </source>
</reference>